<sequence length="573" mass="64670">MAGLDFIDDHNELAMLQKAQQAEGFHEIVDFLSQSHIAYALTVNATIYVEHMRQFWANASIQNVDGIQVIHSRVCDKPIIITEACIRTHLRLDDASGITTLSKDDLFQEIGRMGYEGPTEVYKFFKRKFSPQWRFFVHTLQHCLSRKTTGWSEFSSTIAYAVVCLATSRQFNFSQMILNDLLSNLDTKTKTKTKRFYMYPRFVREVLNKELTDLPSFTEVYVPKPPKGMVFSNMKRPSKDFSGKDTPLFSTMMVVSHPHGDTSGSQPISDQPTDDLPTPFALNILPQTIVDKPNPPITQKYARKKNIQRESTRVSPNPKKVLSKETDEHVGSKAHTTDSAQGVDQDSVNITKTFPTTTLDEKSSKGPRILQGCSTHYDELMETIGNVNLDVINQGLEIKELKKVITSEQVQITKLKKMVLRLIHKKKRKQYVLKKRESAHDASKKGENQEAECEKESSVDMEFQFEGEISGKAEKKVEAETQKAAETFVKAAETTEKEAENVEATVTTEPEVETAKAVESETTATETGMSREEIEISETLMKAKHDTPKATQKAKGVVIKEGVLEKKKKEVSM</sequence>
<comment type="caution">
    <text evidence="1">The sequence shown here is derived from an EMBL/GenBank/DDBJ whole genome shotgun (WGS) entry which is preliminary data.</text>
</comment>
<evidence type="ECO:0000313" key="2">
    <source>
        <dbReference type="Proteomes" id="UP001055879"/>
    </source>
</evidence>
<keyword evidence="2" id="KW-1185">Reference proteome</keyword>
<dbReference type="EMBL" id="CM042053">
    <property type="protein sequence ID" value="KAI3714955.1"/>
    <property type="molecule type" value="Genomic_DNA"/>
</dbReference>
<proteinExistence type="predicted"/>
<name>A0ACB9B2P2_ARCLA</name>
<evidence type="ECO:0000313" key="1">
    <source>
        <dbReference type="EMBL" id="KAI3714955.1"/>
    </source>
</evidence>
<organism evidence="1 2">
    <name type="scientific">Arctium lappa</name>
    <name type="common">Greater burdock</name>
    <name type="synonym">Lappa major</name>
    <dbReference type="NCBI Taxonomy" id="4217"/>
    <lineage>
        <taxon>Eukaryota</taxon>
        <taxon>Viridiplantae</taxon>
        <taxon>Streptophyta</taxon>
        <taxon>Embryophyta</taxon>
        <taxon>Tracheophyta</taxon>
        <taxon>Spermatophyta</taxon>
        <taxon>Magnoliopsida</taxon>
        <taxon>eudicotyledons</taxon>
        <taxon>Gunneridae</taxon>
        <taxon>Pentapetalae</taxon>
        <taxon>asterids</taxon>
        <taxon>campanulids</taxon>
        <taxon>Asterales</taxon>
        <taxon>Asteraceae</taxon>
        <taxon>Carduoideae</taxon>
        <taxon>Cardueae</taxon>
        <taxon>Arctiinae</taxon>
        <taxon>Arctium</taxon>
    </lineage>
</organism>
<dbReference type="Proteomes" id="UP001055879">
    <property type="component" value="Linkage Group LG07"/>
</dbReference>
<gene>
    <name evidence="1" type="ORF">L6452_21918</name>
</gene>
<accession>A0ACB9B2P2</accession>
<reference evidence="2" key="1">
    <citation type="journal article" date="2022" name="Mol. Ecol. Resour.">
        <title>The genomes of chicory, endive, great burdock and yacon provide insights into Asteraceae palaeo-polyploidization history and plant inulin production.</title>
        <authorList>
            <person name="Fan W."/>
            <person name="Wang S."/>
            <person name="Wang H."/>
            <person name="Wang A."/>
            <person name="Jiang F."/>
            <person name="Liu H."/>
            <person name="Zhao H."/>
            <person name="Xu D."/>
            <person name="Zhang Y."/>
        </authorList>
    </citation>
    <scope>NUCLEOTIDE SEQUENCE [LARGE SCALE GENOMIC DNA]</scope>
    <source>
        <strain evidence="2">cv. Niubang</strain>
    </source>
</reference>
<protein>
    <submittedName>
        <fullName evidence="1">Uncharacterized protein</fullName>
    </submittedName>
</protein>
<reference evidence="1 2" key="2">
    <citation type="journal article" date="2022" name="Mol. Ecol. Resour.">
        <title>The genomes of chicory, endive, great burdock and yacon provide insights into Asteraceae paleo-polyploidization history and plant inulin production.</title>
        <authorList>
            <person name="Fan W."/>
            <person name="Wang S."/>
            <person name="Wang H."/>
            <person name="Wang A."/>
            <person name="Jiang F."/>
            <person name="Liu H."/>
            <person name="Zhao H."/>
            <person name="Xu D."/>
            <person name="Zhang Y."/>
        </authorList>
    </citation>
    <scope>NUCLEOTIDE SEQUENCE [LARGE SCALE GENOMIC DNA]</scope>
    <source>
        <strain evidence="2">cv. Niubang</strain>
    </source>
</reference>